<evidence type="ECO:0000313" key="11">
    <source>
        <dbReference type="Proteomes" id="UP001623592"/>
    </source>
</evidence>
<evidence type="ECO:0000259" key="9">
    <source>
        <dbReference type="Pfam" id="PF12704"/>
    </source>
</evidence>
<dbReference type="InterPro" id="IPR025857">
    <property type="entry name" value="MacB_PCD"/>
</dbReference>
<dbReference type="PANTHER" id="PTHR30572">
    <property type="entry name" value="MEMBRANE COMPONENT OF TRANSPORTER-RELATED"/>
    <property type="match status" value="1"/>
</dbReference>
<evidence type="ECO:0000313" key="10">
    <source>
        <dbReference type="EMBL" id="MFL0252738.1"/>
    </source>
</evidence>
<feature type="domain" description="ABC3 transporter permease C-terminal" evidence="8">
    <location>
        <begin position="306"/>
        <end position="429"/>
    </location>
</feature>
<keyword evidence="11" id="KW-1185">Reference proteome</keyword>
<dbReference type="EMBL" id="JBJIAA010000020">
    <property type="protein sequence ID" value="MFL0252738.1"/>
    <property type="molecule type" value="Genomic_DNA"/>
</dbReference>
<keyword evidence="2" id="KW-1003">Cell membrane</keyword>
<evidence type="ECO:0000256" key="7">
    <source>
        <dbReference type="SAM" id="Phobius"/>
    </source>
</evidence>
<dbReference type="RefSeq" id="WP_406789397.1">
    <property type="nucleotide sequence ID" value="NZ_JBJIAA010000020.1"/>
</dbReference>
<name>A0ABW8TJI8_9CLOT</name>
<evidence type="ECO:0000256" key="2">
    <source>
        <dbReference type="ARBA" id="ARBA00022475"/>
    </source>
</evidence>
<dbReference type="Pfam" id="PF02687">
    <property type="entry name" value="FtsX"/>
    <property type="match status" value="1"/>
</dbReference>
<accession>A0ABW8TJI8</accession>
<feature type="domain" description="MacB-like periplasmic core" evidence="9">
    <location>
        <begin position="21"/>
        <end position="277"/>
    </location>
</feature>
<keyword evidence="5 7" id="KW-0472">Membrane</keyword>
<proteinExistence type="inferred from homology"/>
<comment type="caution">
    <text evidence="10">The sequence shown here is derived from an EMBL/GenBank/DDBJ whole genome shotgun (WGS) entry which is preliminary data.</text>
</comment>
<sequence>MKLSDNIKMAFSDLNKRKLRTALTSFGIAIGSTLVIVMAGLGQGIQTVSNNQIKNMDTFREIVVKPQESLGKDKTKDKKIDQDILNKFKAIDGTSGVSASINTTAAEVKIDDKTGKNVNIQGNNLNFNIVMDGEKSQLKSDKEKVKKYGYKYIIAGNSIKTGDTTSVLVGQGYLSKIGLTNYKGAVGKEVEIKVSLPKMQGMQEKAPLVIKAKVAGVVNRAYNSGRNVVIASDEMAAKIQEYYMGTKNYIQAKGYSNVTVEAKTMEDVAKVNKQIKKLGYITQAYEGYADRMNSGLIIIKVLLTAAGIIVLLVASIGVINTMSMAVHEKTKSIGIMKAQGASRKNIRAMFVVQSGSLGFVGSAVGTIIAVAGSAIANQVIVANKIGGIEEGMTLIDIRISTVVFTIVFTVVVAMIAGLVPAGKAAKLNPVDTLRFE</sequence>
<comment type="similarity">
    <text evidence="6">Belongs to the ABC-4 integral membrane protein family.</text>
</comment>
<dbReference type="InterPro" id="IPR003838">
    <property type="entry name" value="ABC3_permease_C"/>
</dbReference>
<evidence type="ECO:0000256" key="5">
    <source>
        <dbReference type="ARBA" id="ARBA00023136"/>
    </source>
</evidence>
<feature type="transmembrane region" description="Helical" evidence="7">
    <location>
        <begin position="395"/>
        <end position="419"/>
    </location>
</feature>
<dbReference type="Pfam" id="PF12704">
    <property type="entry name" value="MacB_PCD"/>
    <property type="match status" value="1"/>
</dbReference>
<protein>
    <submittedName>
        <fullName evidence="10">ABC transporter permease</fullName>
    </submittedName>
</protein>
<keyword evidence="4 7" id="KW-1133">Transmembrane helix</keyword>
<evidence type="ECO:0000256" key="3">
    <source>
        <dbReference type="ARBA" id="ARBA00022692"/>
    </source>
</evidence>
<comment type="subcellular location">
    <subcellularLocation>
        <location evidence="1">Cell membrane</location>
        <topology evidence="1">Multi-pass membrane protein</topology>
    </subcellularLocation>
</comment>
<evidence type="ECO:0000256" key="4">
    <source>
        <dbReference type="ARBA" id="ARBA00022989"/>
    </source>
</evidence>
<dbReference type="PANTHER" id="PTHR30572:SF4">
    <property type="entry name" value="ABC TRANSPORTER PERMEASE YTRF"/>
    <property type="match status" value="1"/>
</dbReference>
<gene>
    <name evidence="10" type="ORF">ACJDT4_20180</name>
</gene>
<dbReference type="InterPro" id="IPR050250">
    <property type="entry name" value="Macrolide_Exporter_MacB"/>
</dbReference>
<keyword evidence="3 7" id="KW-0812">Transmembrane</keyword>
<evidence type="ECO:0000259" key="8">
    <source>
        <dbReference type="Pfam" id="PF02687"/>
    </source>
</evidence>
<evidence type="ECO:0000256" key="1">
    <source>
        <dbReference type="ARBA" id="ARBA00004651"/>
    </source>
</evidence>
<reference evidence="10 11" key="1">
    <citation type="submission" date="2024-11" db="EMBL/GenBank/DDBJ databases">
        <authorList>
            <person name="Heng Y.C."/>
            <person name="Lim A.C.H."/>
            <person name="Lee J.K.Y."/>
            <person name="Kittelmann S."/>
        </authorList>
    </citation>
    <scope>NUCLEOTIDE SEQUENCE [LARGE SCALE GENOMIC DNA]</scope>
    <source>
        <strain evidence="10 11">WILCCON 0114</strain>
    </source>
</reference>
<organism evidence="10 11">
    <name type="scientific">Clostridium neuense</name>
    <dbReference type="NCBI Taxonomy" id="1728934"/>
    <lineage>
        <taxon>Bacteria</taxon>
        <taxon>Bacillati</taxon>
        <taxon>Bacillota</taxon>
        <taxon>Clostridia</taxon>
        <taxon>Eubacteriales</taxon>
        <taxon>Clostridiaceae</taxon>
        <taxon>Clostridium</taxon>
    </lineage>
</organism>
<dbReference type="Proteomes" id="UP001623592">
    <property type="component" value="Unassembled WGS sequence"/>
</dbReference>
<feature type="transmembrane region" description="Helical" evidence="7">
    <location>
        <begin position="348"/>
        <end position="375"/>
    </location>
</feature>
<feature type="transmembrane region" description="Helical" evidence="7">
    <location>
        <begin position="21"/>
        <end position="42"/>
    </location>
</feature>
<evidence type="ECO:0000256" key="6">
    <source>
        <dbReference type="ARBA" id="ARBA00038076"/>
    </source>
</evidence>
<feature type="transmembrane region" description="Helical" evidence="7">
    <location>
        <begin position="301"/>
        <end position="327"/>
    </location>
</feature>